<evidence type="ECO:0000313" key="2">
    <source>
        <dbReference type="EMBL" id="PIZ88667.1"/>
    </source>
</evidence>
<dbReference type="AlphaFoldDB" id="A0A2M7UXI2"/>
<dbReference type="Gene3D" id="2.20.110.10">
    <property type="entry name" value="Histone H3 K4-specific methyltransferase SET7/9 N-terminal domain"/>
    <property type="match status" value="2"/>
</dbReference>
<name>A0A2M7UXI2_9BACT</name>
<dbReference type="Pfam" id="PF07661">
    <property type="entry name" value="MORN_2"/>
    <property type="match status" value="1"/>
</dbReference>
<feature type="transmembrane region" description="Helical" evidence="1">
    <location>
        <begin position="97"/>
        <end position="118"/>
    </location>
</feature>
<proteinExistence type="predicted"/>
<protein>
    <submittedName>
        <fullName evidence="2">Uncharacterized protein</fullName>
    </submittedName>
</protein>
<comment type="caution">
    <text evidence="2">The sequence shown here is derived from an EMBL/GenBank/DDBJ whole genome shotgun (WGS) entry which is preliminary data.</text>
</comment>
<feature type="transmembrane region" description="Helical" evidence="1">
    <location>
        <begin position="12"/>
        <end position="37"/>
    </location>
</feature>
<keyword evidence="1" id="KW-0812">Transmembrane</keyword>
<sequence length="352" mass="39809">MKNLMKKIINNFWVQLFLGLIIGILGAGVSAVLAFISSIKYAGFTFFGFVGSSGDESLGTLVISIVFTILIFVFPIFVWRTLNKVGKLKTASKMVKIFTFVIFATVPIWAYFGGLAFIKFQIAYKDYRSVRDLCVIKNGVNRVTIGENIKEFECKNGVFNGIIKIYNVDGISVYEGFYLNGKLDGIVKDYYDSGKIKSEVNYKNGGKEGLAVYYNENGSTSAYIVNEKGETNRIYYQLPETRDLLYNIDLNRQDLLCQNIERNSYYFSYSCSGDVVNGEFTGHSTLGEIYLEFNNGKLDGRVYMINLDNKLGYEGQYTDGLQEGIFRRYSFVGHLESEVVFEKGRIVQINTP</sequence>
<keyword evidence="1" id="KW-0472">Membrane</keyword>
<gene>
    <name evidence="2" type="ORF">COX90_03390</name>
</gene>
<reference evidence="3" key="1">
    <citation type="submission" date="2017-09" db="EMBL/GenBank/DDBJ databases">
        <title>Depth-based differentiation of microbial function through sediment-hosted aquifers and enrichment of novel symbionts in the deep terrestrial subsurface.</title>
        <authorList>
            <person name="Probst A.J."/>
            <person name="Ladd B."/>
            <person name="Jarett J.K."/>
            <person name="Geller-Mcgrath D.E."/>
            <person name="Sieber C.M.K."/>
            <person name="Emerson J.B."/>
            <person name="Anantharaman K."/>
            <person name="Thomas B.C."/>
            <person name="Malmstrom R."/>
            <person name="Stieglmeier M."/>
            <person name="Klingl A."/>
            <person name="Woyke T."/>
            <person name="Ryan C.M."/>
            <person name="Banfield J.F."/>
        </authorList>
    </citation>
    <scope>NUCLEOTIDE SEQUENCE [LARGE SCALE GENOMIC DNA]</scope>
</reference>
<accession>A0A2M7UXI2</accession>
<dbReference type="InterPro" id="IPR011652">
    <property type="entry name" value="MORN_2"/>
</dbReference>
<organism evidence="2 3">
    <name type="scientific">Candidatus Nealsonbacteria bacterium CG_4_10_14_0_2_um_filter_38_17</name>
    <dbReference type="NCBI Taxonomy" id="1974680"/>
    <lineage>
        <taxon>Bacteria</taxon>
        <taxon>Candidatus Nealsoniibacteriota</taxon>
    </lineage>
</organism>
<dbReference type="EMBL" id="PFPB01000062">
    <property type="protein sequence ID" value="PIZ88667.1"/>
    <property type="molecule type" value="Genomic_DNA"/>
</dbReference>
<keyword evidence="1" id="KW-1133">Transmembrane helix</keyword>
<dbReference type="Proteomes" id="UP000230760">
    <property type="component" value="Unassembled WGS sequence"/>
</dbReference>
<dbReference type="SUPFAM" id="SSF82185">
    <property type="entry name" value="Histone H3 K4-specific methyltransferase SET7/9 N-terminal domain"/>
    <property type="match status" value="2"/>
</dbReference>
<feature type="transmembrane region" description="Helical" evidence="1">
    <location>
        <begin position="57"/>
        <end position="77"/>
    </location>
</feature>
<evidence type="ECO:0000313" key="3">
    <source>
        <dbReference type="Proteomes" id="UP000230760"/>
    </source>
</evidence>
<evidence type="ECO:0000256" key="1">
    <source>
        <dbReference type="SAM" id="Phobius"/>
    </source>
</evidence>